<protein>
    <submittedName>
        <fullName evidence="1">Uncharacterized protein</fullName>
    </submittedName>
</protein>
<sequence>MDKICRGFLWSYPDIRTKEMLLGNWLPFKRRKVVQASLMEWNKVVMLSISGE</sequence>
<dbReference type="Proteomes" id="UP001603857">
    <property type="component" value="Unassembled WGS sequence"/>
</dbReference>
<name>A0ABD1L4R8_9FABA</name>
<dbReference type="EMBL" id="JBGMDY010000011">
    <property type="protein sequence ID" value="KAL2318492.1"/>
    <property type="molecule type" value="Genomic_DNA"/>
</dbReference>
<reference evidence="1 2" key="1">
    <citation type="submission" date="2024-08" db="EMBL/GenBank/DDBJ databases">
        <title>Insights into the chromosomal genome structure of Flemingia macrophylla.</title>
        <authorList>
            <person name="Ding Y."/>
            <person name="Zhao Y."/>
            <person name="Bi W."/>
            <person name="Wu M."/>
            <person name="Zhao G."/>
            <person name="Gong Y."/>
            <person name="Li W."/>
            <person name="Zhang P."/>
        </authorList>
    </citation>
    <scope>NUCLEOTIDE SEQUENCE [LARGE SCALE GENOMIC DNA]</scope>
    <source>
        <strain evidence="1">DYQJB</strain>
        <tissue evidence="1">Leaf</tissue>
    </source>
</reference>
<comment type="caution">
    <text evidence="1">The sequence shown here is derived from an EMBL/GenBank/DDBJ whole genome shotgun (WGS) entry which is preliminary data.</text>
</comment>
<dbReference type="AlphaFoldDB" id="A0ABD1L4R8"/>
<evidence type="ECO:0000313" key="2">
    <source>
        <dbReference type="Proteomes" id="UP001603857"/>
    </source>
</evidence>
<keyword evidence="2" id="KW-1185">Reference proteome</keyword>
<evidence type="ECO:0000313" key="1">
    <source>
        <dbReference type="EMBL" id="KAL2318492.1"/>
    </source>
</evidence>
<gene>
    <name evidence="1" type="ORF">Fmac_032368</name>
</gene>
<organism evidence="1 2">
    <name type="scientific">Flemingia macrophylla</name>
    <dbReference type="NCBI Taxonomy" id="520843"/>
    <lineage>
        <taxon>Eukaryota</taxon>
        <taxon>Viridiplantae</taxon>
        <taxon>Streptophyta</taxon>
        <taxon>Embryophyta</taxon>
        <taxon>Tracheophyta</taxon>
        <taxon>Spermatophyta</taxon>
        <taxon>Magnoliopsida</taxon>
        <taxon>eudicotyledons</taxon>
        <taxon>Gunneridae</taxon>
        <taxon>Pentapetalae</taxon>
        <taxon>rosids</taxon>
        <taxon>fabids</taxon>
        <taxon>Fabales</taxon>
        <taxon>Fabaceae</taxon>
        <taxon>Papilionoideae</taxon>
        <taxon>50 kb inversion clade</taxon>
        <taxon>NPAAA clade</taxon>
        <taxon>indigoferoid/millettioid clade</taxon>
        <taxon>Phaseoleae</taxon>
        <taxon>Flemingia</taxon>
    </lineage>
</organism>
<proteinExistence type="predicted"/>
<accession>A0ABD1L4R8</accession>